<keyword evidence="2" id="KW-1185">Reference proteome</keyword>
<accession>A0A2P6N116</accession>
<dbReference type="Proteomes" id="UP000241769">
    <property type="component" value="Unassembled WGS sequence"/>
</dbReference>
<evidence type="ECO:0000313" key="2">
    <source>
        <dbReference type="Proteomes" id="UP000241769"/>
    </source>
</evidence>
<dbReference type="EMBL" id="MDYQ01000257">
    <property type="protein sequence ID" value="PRP77648.1"/>
    <property type="molecule type" value="Genomic_DNA"/>
</dbReference>
<sequence>MSGCKCVAICDLSATYTIEEGCASDEGKPITKEDLPRKTIGLAIFALSTYESRRRLKWSCDFYPAEFESPNEEDIPNASGLYHQHLYLFSRFSTFSYRSILSRGATTEA</sequence>
<dbReference type="AlphaFoldDB" id="A0A2P6N116"/>
<organism evidence="1 2">
    <name type="scientific">Planoprotostelium fungivorum</name>
    <dbReference type="NCBI Taxonomy" id="1890364"/>
    <lineage>
        <taxon>Eukaryota</taxon>
        <taxon>Amoebozoa</taxon>
        <taxon>Evosea</taxon>
        <taxon>Variosea</taxon>
        <taxon>Cavosteliida</taxon>
        <taxon>Cavosteliaceae</taxon>
        <taxon>Planoprotostelium</taxon>
    </lineage>
</organism>
<reference evidence="1 2" key="1">
    <citation type="journal article" date="2018" name="Genome Biol. Evol.">
        <title>Multiple Roots of Fruiting Body Formation in Amoebozoa.</title>
        <authorList>
            <person name="Hillmann F."/>
            <person name="Forbes G."/>
            <person name="Novohradska S."/>
            <person name="Ferling I."/>
            <person name="Riege K."/>
            <person name="Groth M."/>
            <person name="Westermann M."/>
            <person name="Marz M."/>
            <person name="Spaller T."/>
            <person name="Winckler T."/>
            <person name="Schaap P."/>
            <person name="Glockner G."/>
        </authorList>
    </citation>
    <scope>NUCLEOTIDE SEQUENCE [LARGE SCALE GENOMIC DNA]</scope>
    <source>
        <strain evidence="1 2">Jena</strain>
    </source>
</reference>
<proteinExistence type="predicted"/>
<evidence type="ECO:0000313" key="1">
    <source>
        <dbReference type="EMBL" id="PRP77648.1"/>
    </source>
</evidence>
<name>A0A2P6N116_9EUKA</name>
<dbReference type="InParanoid" id="A0A2P6N116"/>
<comment type="caution">
    <text evidence="1">The sequence shown here is derived from an EMBL/GenBank/DDBJ whole genome shotgun (WGS) entry which is preliminary data.</text>
</comment>
<gene>
    <name evidence="1" type="ORF">PROFUN_00509</name>
</gene>
<protein>
    <submittedName>
        <fullName evidence="1">Uncharacterized protein</fullName>
    </submittedName>
</protein>